<proteinExistence type="predicted"/>
<protein>
    <submittedName>
        <fullName evidence="2">STA13</fullName>
    </submittedName>
</protein>
<dbReference type="WBParaSite" id="HNAJ_0001101301-mRNA-1">
    <property type="protein sequence ID" value="HNAJ_0001101301-mRNA-1"/>
    <property type="gene ID" value="HNAJ_0001101301"/>
</dbReference>
<name>A0A0R3TTH6_RODNA</name>
<feature type="region of interest" description="Disordered" evidence="1">
    <location>
        <begin position="188"/>
        <end position="222"/>
    </location>
</feature>
<sequence>LLSLDYVPDGLPGKTPSKIGSIQSRCNELKARTKENTLRHSRLEENSRPQADWLRIETDWPGIEAVARSSNKGETVDSGTLNIPDWPRIEAVAESYLEERRNSGQWHSSRYPTSQESKPLLSLDYVPTDCLAKHLQRLGVYSQDYVGQESKPLLSLDYVPDGLPGKTPSKIGSIQSRCNELKARTKENTLRHSRLANKENSRPQGATNSKLDKGETVDSGNLRHTHGQEWNLLLSLDYVVGQESKPLLSLDYVLEKQWTVALSDIPD</sequence>
<evidence type="ECO:0000256" key="1">
    <source>
        <dbReference type="SAM" id="MobiDB-lite"/>
    </source>
</evidence>
<dbReference type="AlphaFoldDB" id="A0A0R3TTH6"/>
<evidence type="ECO:0000313" key="2">
    <source>
        <dbReference type="WBParaSite" id="HNAJ_0001101301-mRNA-1"/>
    </source>
</evidence>
<accession>A0A0R3TTH6</accession>
<feature type="compositionally biased region" description="Basic and acidic residues" evidence="1">
    <location>
        <begin position="188"/>
        <end position="201"/>
    </location>
</feature>
<reference evidence="2" key="1">
    <citation type="submission" date="2017-02" db="UniProtKB">
        <authorList>
            <consortium name="WormBaseParasite"/>
        </authorList>
    </citation>
    <scope>IDENTIFICATION</scope>
</reference>
<organism evidence="2">
    <name type="scientific">Rodentolepis nana</name>
    <name type="common">Dwarf tapeworm</name>
    <name type="synonym">Hymenolepis nana</name>
    <dbReference type="NCBI Taxonomy" id="102285"/>
    <lineage>
        <taxon>Eukaryota</taxon>
        <taxon>Metazoa</taxon>
        <taxon>Spiralia</taxon>
        <taxon>Lophotrochozoa</taxon>
        <taxon>Platyhelminthes</taxon>
        <taxon>Cestoda</taxon>
        <taxon>Eucestoda</taxon>
        <taxon>Cyclophyllidea</taxon>
        <taxon>Hymenolepididae</taxon>
        <taxon>Rodentolepis</taxon>
    </lineage>
</organism>